<dbReference type="PANTHER" id="PTHR45528">
    <property type="entry name" value="SENSOR HISTIDINE KINASE CPXA"/>
    <property type="match status" value="1"/>
</dbReference>
<feature type="domain" description="HAMP" evidence="16">
    <location>
        <begin position="147"/>
        <end position="199"/>
    </location>
</feature>
<organism evidence="17 18">
    <name type="scientific">Streptococcus gallinaceus</name>
    <dbReference type="NCBI Taxonomy" id="165758"/>
    <lineage>
        <taxon>Bacteria</taxon>
        <taxon>Bacillati</taxon>
        <taxon>Bacillota</taxon>
        <taxon>Bacilli</taxon>
        <taxon>Lactobacillales</taxon>
        <taxon>Streptococcaceae</taxon>
        <taxon>Streptococcus</taxon>
    </lineage>
</organism>
<keyword evidence="10" id="KW-0067">ATP-binding</keyword>
<dbReference type="InterPro" id="IPR050398">
    <property type="entry name" value="HssS/ArlS-like"/>
</dbReference>
<dbReference type="InterPro" id="IPR003661">
    <property type="entry name" value="HisK_dim/P_dom"/>
</dbReference>
<dbReference type="Gene3D" id="6.10.340.10">
    <property type="match status" value="1"/>
</dbReference>
<dbReference type="Proteomes" id="UP001549055">
    <property type="component" value="Unassembled WGS sequence"/>
</dbReference>
<comment type="subcellular location">
    <subcellularLocation>
        <location evidence="2">Cell membrane</location>
        <topology evidence="2">Multi-pass membrane protein</topology>
    </subcellularLocation>
</comment>
<dbReference type="PROSITE" id="PS50885">
    <property type="entry name" value="HAMP"/>
    <property type="match status" value="1"/>
</dbReference>
<evidence type="ECO:0000256" key="13">
    <source>
        <dbReference type="ARBA" id="ARBA00023136"/>
    </source>
</evidence>
<evidence type="ECO:0000256" key="1">
    <source>
        <dbReference type="ARBA" id="ARBA00000085"/>
    </source>
</evidence>
<keyword evidence="7 14" id="KW-0812">Transmembrane</keyword>
<dbReference type="SMART" id="SM00304">
    <property type="entry name" value="HAMP"/>
    <property type="match status" value="1"/>
</dbReference>
<evidence type="ECO:0000259" key="15">
    <source>
        <dbReference type="PROSITE" id="PS50109"/>
    </source>
</evidence>
<keyword evidence="6" id="KW-0808">Transferase</keyword>
<dbReference type="EMBL" id="JBEPMK010000001">
    <property type="protein sequence ID" value="MET3643557.1"/>
    <property type="molecule type" value="Genomic_DNA"/>
</dbReference>
<comment type="caution">
    <text evidence="17">The sequence shown here is derived from an EMBL/GenBank/DDBJ whole genome shotgun (WGS) entry which is preliminary data.</text>
</comment>
<dbReference type="InterPro" id="IPR036890">
    <property type="entry name" value="HATPase_C_sf"/>
</dbReference>
<dbReference type="InterPro" id="IPR005467">
    <property type="entry name" value="His_kinase_dom"/>
</dbReference>
<protein>
    <recommendedName>
        <fullName evidence="3">histidine kinase</fullName>
        <ecNumber evidence="3">2.7.13.3</ecNumber>
    </recommendedName>
</protein>
<feature type="domain" description="Histidine kinase" evidence="15">
    <location>
        <begin position="255"/>
        <end position="357"/>
    </location>
</feature>
<evidence type="ECO:0000259" key="16">
    <source>
        <dbReference type="PROSITE" id="PS50885"/>
    </source>
</evidence>
<name>A0ABV2JIM3_9STRE</name>
<evidence type="ECO:0000256" key="12">
    <source>
        <dbReference type="ARBA" id="ARBA00023012"/>
    </source>
</evidence>
<evidence type="ECO:0000256" key="4">
    <source>
        <dbReference type="ARBA" id="ARBA00022475"/>
    </source>
</evidence>
<feature type="transmembrane region" description="Helical" evidence="14">
    <location>
        <begin position="127"/>
        <end position="145"/>
    </location>
</feature>
<evidence type="ECO:0000313" key="17">
    <source>
        <dbReference type="EMBL" id="MET3643557.1"/>
    </source>
</evidence>
<keyword evidence="8" id="KW-0547">Nucleotide-binding</keyword>
<dbReference type="EC" id="2.7.13.3" evidence="3"/>
<evidence type="ECO:0000256" key="9">
    <source>
        <dbReference type="ARBA" id="ARBA00022777"/>
    </source>
</evidence>
<evidence type="ECO:0000256" key="2">
    <source>
        <dbReference type="ARBA" id="ARBA00004651"/>
    </source>
</evidence>
<keyword evidence="13 14" id="KW-0472">Membrane</keyword>
<evidence type="ECO:0000256" key="3">
    <source>
        <dbReference type="ARBA" id="ARBA00012438"/>
    </source>
</evidence>
<evidence type="ECO:0000256" key="14">
    <source>
        <dbReference type="SAM" id="Phobius"/>
    </source>
</evidence>
<dbReference type="GO" id="GO:0016301">
    <property type="term" value="F:kinase activity"/>
    <property type="evidence" value="ECO:0007669"/>
    <property type="project" value="UniProtKB-KW"/>
</dbReference>
<dbReference type="SUPFAM" id="SSF55874">
    <property type="entry name" value="ATPase domain of HSP90 chaperone/DNA topoisomerase II/histidine kinase"/>
    <property type="match status" value="1"/>
</dbReference>
<evidence type="ECO:0000256" key="5">
    <source>
        <dbReference type="ARBA" id="ARBA00022553"/>
    </source>
</evidence>
<dbReference type="CDD" id="cd06225">
    <property type="entry name" value="HAMP"/>
    <property type="match status" value="1"/>
</dbReference>
<dbReference type="PROSITE" id="PS50109">
    <property type="entry name" value="HIS_KIN"/>
    <property type="match status" value="1"/>
</dbReference>
<sequence>MPRIYSDMKEAESVRRIDDLAARLDGQSKEVMMKIAETYTQKHVVNVMLEMDKEEYYFGNTTVIDIGNSEEVKSDLKIALPQSYQQSEYVISKIRKIKNAMGQSVTLQLMIDVTSIKEARQATIRSLPYTLVFSIICSLIFSYIYNRLTVRPIRKMVAVTDEMTHLNRSERYPVKGQDEFNMLGQHINELYESLLATIDSLAEENEYIIQLEEERITFLRAASHELKTPLTSLRLVIENMVLNVGPYKDRDKYLNESLLEKVFSNLLSNAVHVTPDGGKISLSLIDGRLSVKNQCPPIPPENLRKVFEPLYRLEQSRNSEFGGSGMGLYIVKFFLGKKGYAFDFQPYEEGVDFWIQF</sequence>
<evidence type="ECO:0000256" key="8">
    <source>
        <dbReference type="ARBA" id="ARBA00022741"/>
    </source>
</evidence>
<proteinExistence type="predicted"/>
<dbReference type="InterPro" id="IPR036097">
    <property type="entry name" value="HisK_dim/P_sf"/>
</dbReference>
<evidence type="ECO:0000256" key="7">
    <source>
        <dbReference type="ARBA" id="ARBA00022692"/>
    </source>
</evidence>
<keyword evidence="11 14" id="KW-1133">Transmembrane helix</keyword>
<dbReference type="SUPFAM" id="SSF47384">
    <property type="entry name" value="Homodimeric domain of signal transducing histidine kinase"/>
    <property type="match status" value="1"/>
</dbReference>
<dbReference type="Gene3D" id="3.30.565.10">
    <property type="entry name" value="Histidine kinase-like ATPase, C-terminal domain"/>
    <property type="match status" value="1"/>
</dbReference>
<dbReference type="Pfam" id="PF02518">
    <property type="entry name" value="HATPase_c"/>
    <property type="match status" value="1"/>
</dbReference>
<dbReference type="InterPro" id="IPR003594">
    <property type="entry name" value="HATPase_dom"/>
</dbReference>
<evidence type="ECO:0000256" key="10">
    <source>
        <dbReference type="ARBA" id="ARBA00022840"/>
    </source>
</evidence>
<keyword evidence="12" id="KW-0902">Two-component regulatory system</keyword>
<evidence type="ECO:0000256" key="6">
    <source>
        <dbReference type="ARBA" id="ARBA00022679"/>
    </source>
</evidence>
<dbReference type="CDD" id="cd00082">
    <property type="entry name" value="HisKA"/>
    <property type="match status" value="1"/>
</dbReference>
<dbReference type="Pfam" id="PF00672">
    <property type="entry name" value="HAMP"/>
    <property type="match status" value="1"/>
</dbReference>
<keyword evidence="4" id="KW-1003">Cell membrane</keyword>
<dbReference type="SUPFAM" id="SSF158472">
    <property type="entry name" value="HAMP domain-like"/>
    <property type="match status" value="1"/>
</dbReference>
<dbReference type="SMART" id="SM00387">
    <property type="entry name" value="HATPase_c"/>
    <property type="match status" value="1"/>
</dbReference>
<reference evidence="17 18" key="1">
    <citation type="submission" date="2024-06" db="EMBL/GenBank/DDBJ databases">
        <title>Genomic Encyclopedia of Type Strains, Phase IV (KMG-IV): sequencing the most valuable type-strain genomes for metagenomic binning, comparative biology and taxonomic classification.</title>
        <authorList>
            <person name="Goeker M."/>
        </authorList>
    </citation>
    <scope>NUCLEOTIDE SEQUENCE [LARGE SCALE GENOMIC DNA]</scope>
    <source>
        <strain evidence="17 18">DSM 15349</strain>
    </source>
</reference>
<keyword evidence="9 17" id="KW-0418">Kinase</keyword>
<keyword evidence="5" id="KW-0597">Phosphoprotein</keyword>
<dbReference type="InterPro" id="IPR003660">
    <property type="entry name" value="HAMP_dom"/>
</dbReference>
<evidence type="ECO:0000256" key="11">
    <source>
        <dbReference type="ARBA" id="ARBA00022989"/>
    </source>
</evidence>
<accession>A0ABV2JIM3</accession>
<evidence type="ECO:0000313" key="18">
    <source>
        <dbReference type="Proteomes" id="UP001549055"/>
    </source>
</evidence>
<comment type="catalytic activity">
    <reaction evidence="1">
        <text>ATP + protein L-histidine = ADP + protein N-phospho-L-histidine.</text>
        <dbReference type="EC" id="2.7.13.3"/>
    </reaction>
</comment>
<keyword evidence="18" id="KW-1185">Reference proteome</keyword>
<dbReference type="PANTHER" id="PTHR45528:SF1">
    <property type="entry name" value="SENSOR HISTIDINE KINASE CPXA"/>
    <property type="match status" value="1"/>
</dbReference>
<gene>
    <name evidence="17" type="ORF">ABID27_000174</name>
</gene>